<accession>E8N2V8</accession>
<gene>
    <name evidence="1" type="ordered locus">ANT_30820</name>
</gene>
<dbReference type="STRING" id="926569.ANT_30820"/>
<dbReference type="AlphaFoldDB" id="E8N2V8"/>
<keyword evidence="2" id="KW-1185">Reference proteome</keyword>
<dbReference type="NCBIfam" id="NF041539">
    <property type="entry name" value="choice_anch_R"/>
    <property type="match status" value="1"/>
</dbReference>
<dbReference type="HOGENOM" id="CLU_551697_0_0_0"/>
<protein>
    <submittedName>
        <fullName evidence="1">Uncharacterized protein</fullName>
    </submittedName>
</protein>
<evidence type="ECO:0000313" key="2">
    <source>
        <dbReference type="Proteomes" id="UP000008922"/>
    </source>
</evidence>
<dbReference type="EMBL" id="AP012029">
    <property type="protein sequence ID" value="BAJ65108.1"/>
    <property type="molecule type" value="Genomic_DNA"/>
</dbReference>
<name>E8N2V8_ANATU</name>
<sequence>MKVSACHHLPLEGFHPQVEELTWQLPGGADAAQVRLDGALANQDDPRRWLGAEMSISPAGGAPCWWGCLHGVEIQRGGMRWRWDLAQVVNRCAVRYRAPTPWSVEGGAGTFQTPWAEDGRSQRRFGVRERVFSIGEASQDEALARRDTLLAEHAAPRLQFLPALSGREDFVLLEGRGWWHTLGWRYALCAQGWLGSARREGTSLPWGHTSSIQRLAQAFTPDGDGWDCGEIWVWLVKTGAPADSVELSLCADSGGLPGAVLSAFTLPAASLSRDPALGWVRLRPSTPVHLNSGSRYWLVLKRTGALDAQNAYLARLDADGTLGTSPGLLAFNGSAWQSAGAGSLLANLFGEEALTAHLARLLGQDGAGQCLRGVFVRAPSSKRVRLYNNGTRTALEEVNALLALDNLDAFVTPQRFVVLERRSAPPVVPHLTLDADGILRQQDGSPWTLSIPPVGRWAGVRVSASRSVPVRLERVAWRGGVLRVEGFTVWAGES</sequence>
<evidence type="ECO:0000313" key="1">
    <source>
        <dbReference type="EMBL" id="BAJ65108.1"/>
    </source>
</evidence>
<proteinExistence type="predicted"/>
<organism evidence="1 2">
    <name type="scientific">Anaerolinea thermophila (strain DSM 14523 / JCM 11388 / NBRC 100420 / UNI-1)</name>
    <dbReference type="NCBI Taxonomy" id="926569"/>
    <lineage>
        <taxon>Bacteria</taxon>
        <taxon>Bacillati</taxon>
        <taxon>Chloroflexota</taxon>
        <taxon>Anaerolineae</taxon>
        <taxon>Anaerolineales</taxon>
        <taxon>Anaerolineaceae</taxon>
        <taxon>Anaerolinea</taxon>
    </lineage>
</organism>
<dbReference type="InParanoid" id="E8N2V8"/>
<reference evidence="1 2" key="1">
    <citation type="submission" date="2010-12" db="EMBL/GenBank/DDBJ databases">
        <title>Whole genome sequence of Anaerolinea thermophila UNI-1.</title>
        <authorList>
            <person name="Narita-Yamada S."/>
            <person name="Kishi E."/>
            <person name="Watanabe Y."/>
            <person name="Takasaki K."/>
            <person name="Ankai A."/>
            <person name="Oguchi A."/>
            <person name="Fukui S."/>
            <person name="Takahashi M."/>
            <person name="Yashiro I."/>
            <person name="Hosoyama A."/>
            <person name="Sekiguchi Y."/>
            <person name="Hanada S."/>
            <person name="Fujita N."/>
        </authorList>
    </citation>
    <scope>NUCLEOTIDE SEQUENCE [LARGE SCALE GENOMIC DNA]</scope>
    <source>
        <strain evidence="2">DSM 14523 / JCM 11388 / NBRC 100420 / UNI-1</strain>
    </source>
</reference>
<dbReference type="KEGG" id="atm:ANT_30820"/>
<dbReference type="Proteomes" id="UP000008922">
    <property type="component" value="Chromosome"/>
</dbReference>